<evidence type="ECO:0000313" key="4">
    <source>
        <dbReference type="RefSeq" id="XP_025423030.1"/>
    </source>
</evidence>
<keyword evidence="1" id="KW-0175">Coiled coil</keyword>
<evidence type="ECO:0000256" key="1">
    <source>
        <dbReference type="SAM" id="Coils"/>
    </source>
</evidence>
<proteinExistence type="predicted"/>
<feature type="coiled-coil region" evidence="1">
    <location>
        <begin position="335"/>
        <end position="383"/>
    </location>
</feature>
<gene>
    <name evidence="4" type="primary">LOC112692548</name>
    <name evidence="2" type="ORF">g.120259</name>
</gene>
<feature type="coiled-coil region" evidence="1">
    <location>
        <begin position="68"/>
        <end position="95"/>
    </location>
</feature>
<evidence type="ECO:0000313" key="3">
    <source>
        <dbReference type="Proteomes" id="UP000694846"/>
    </source>
</evidence>
<feature type="coiled-coil region" evidence="1">
    <location>
        <begin position="240"/>
        <end position="288"/>
    </location>
</feature>
<name>A0A2S2QSF0_9HEMI</name>
<dbReference type="EMBL" id="GGMS01011503">
    <property type="protein sequence ID" value="MBY80706.1"/>
    <property type="molecule type" value="Transcribed_RNA"/>
</dbReference>
<dbReference type="AlphaFoldDB" id="A0A2S2QSF0"/>
<dbReference type="OrthoDB" id="6631103at2759"/>
<dbReference type="Proteomes" id="UP000694846">
    <property type="component" value="Unplaced"/>
</dbReference>
<evidence type="ECO:0000313" key="2">
    <source>
        <dbReference type="EMBL" id="MBY80706.1"/>
    </source>
</evidence>
<keyword evidence="3" id="KW-1185">Reference proteome</keyword>
<reference evidence="2" key="1">
    <citation type="submission" date="2018-04" db="EMBL/GenBank/DDBJ databases">
        <title>Transcriptome assembly of Sipha flava.</title>
        <authorList>
            <person name="Scully E.D."/>
            <person name="Geib S.M."/>
            <person name="Palmer N.A."/>
            <person name="Koch K."/>
            <person name="Bradshaw J."/>
            <person name="Heng-Moss T."/>
            <person name="Sarath G."/>
        </authorList>
    </citation>
    <scope>NUCLEOTIDE SEQUENCE</scope>
</reference>
<dbReference type="RefSeq" id="XP_025423030.1">
    <property type="nucleotide sequence ID" value="XM_025567245.1"/>
</dbReference>
<reference evidence="4" key="2">
    <citation type="submission" date="2025-04" db="UniProtKB">
        <authorList>
            <consortium name="RefSeq"/>
        </authorList>
    </citation>
    <scope>IDENTIFICATION</scope>
    <source>
        <tissue evidence="4">Whole body</tissue>
    </source>
</reference>
<accession>A0A2S2QSF0</accession>
<protein>
    <submittedName>
        <fullName evidence="4">Golgin subfamily B member 1-like</fullName>
    </submittedName>
</protein>
<sequence length="638" mass="76287">MSSDTRDNIVAMDYNTAALDRKFKEKEDVMHLANIYAAREKEYWYTLKENNELKYAMNKQRILVINHYDEILNSLDSLKQELEIKDLKIIRLMDDINLLKIKKDQNGIKELFGERITEFSENLEGEYFDNILNDSKNRNELNECKLLIAEEINQLKGSSDIVYEVENYRMPDLINMILNIIRDKAEHFETINNNLSQYVEDHNQLFKEIDNYKEWQERLESENGRLTIEIENHKFDRTLFINKENEYNDLKKEYSQLLSAYDKVNKKNVQLKSLVNHYKEQLAEKEINCVDSDNIIKTLNLNLNEQTNKLNQTIVMYNNEKAIHKKNESYVQQMVEDFTDRIQEKNVEIEAMQNECSMLKQINNSAEEEIQNLRDNVMTLEYVLSKRNEKNKTYQEKKELRKHQSLMQFNDFLHVLSTLEQQMNIMLEDMFTCKKKITRYESVLHNMQNAIQQQCLARSGWIAKHENIKKKYDIMKNEMGKKHDTLLEHQVEVDNLKKDYNLRITSLVDTEIKLRLEIQDLKKKLDKKNSFLITAEKLASLQLFNATNQINNLTRISTIQSLEINDMKEHISIMQRGILKPKTKDTRYQIYRECSIDIMKKVKQENRILLEQCKIRDEKIKYLENNRYCNISKLRHFN</sequence>
<dbReference type="GeneID" id="112692548"/>
<organism evidence="2">
    <name type="scientific">Sipha flava</name>
    <name type="common">yellow sugarcane aphid</name>
    <dbReference type="NCBI Taxonomy" id="143950"/>
    <lineage>
        <taxon>Eukaryota</taxon>
        <taxon>Metazoa</taxon>
        <taxon>Ecdysozoa</taxon>
        <taxon>Arthropoda</taxon>
        <taxon>Hexapoda</taxon>
        <taxon>Insecta</taxon>
        <taxon>Pterygota</taxon>
        <taxon>Neoptera</taxon>
        <taxon>Paraneoptera</taxon>
        <taxon>Hemiptera</taxon>
        <taxon>Sternorrhyncha</taxon>
        <taxon>Aphidomorpha</taxon>
        <taxon>Aphidoidea</taxon>
        <taxon>Aphididae</taxon>
        <taxon>Sipha</taxon>
    </lineage>
</organism>